<name>A0A2I0AVA1_9ASPA</name>
<reference evidence="2 3" key="1">
    <citation type="journal article" date="2017" name="Nature">
        <title>The Apostasia genome and the evolution of orchids.</title>
        <authorList>
            <person name="Zhang G.Q."/>
            <person name="Liu K.W."/>
            <person name="Li Z."/>
            <person name="Lohaus R."/>
            <person name="Hsiao Y.Y."/>
            <person name="Niu S.C."/>
            <person name="Wang J.Y."/>
            <person name="Lin Y.C."/>
            <person name="Xu Q."/>
            <person name="Chen L.J."/>
            <person name="Yoshida K."/>
            <person name="Fujiwara S."/>
            <person name="Wang Z.W."/>
            <person name="Zhang Y.Q."/>
            <person name="Mitsuda N."/>
            <person name="Wang M."/>
            <person name="Liu G.H."/>
            <person name="Pecoraro L."/>
            <person name="Huang H.X."/>
            <person name="Xiao X.J."/>
            <person name="Lin M."/>
            <person name="Wu X.Y."/>
            <person name="Wu W.L."/>
            <person name="Chen Y.Y."/>
            <person name="Chang S.B."/>
            <person name="Sakamoto S."/>
            <person name="Ohme-Takagi M."/>
            <person name="Yagi M."/>
            <person name="Zeng S.J."/>
            <person name="Shen C.Y."/>
            <person name="Yeh C.M."/>
            <person name="Luo Y.B."/>
            <person name="Tsai W.C."/>
            <person name="Van de Peer Y."/>
            <person name="Liu Z.J."/>
        </authorList>
    </citation>
    <scope>NUCLEOTIDE SEQUENCE [LARGE SCALE GENOMIC DNA]</scope>
    <source>
        <strain evidence="3">cv. Shenzhen</strain>
        <tissue evidence="2">Stem</tissue>
    </source>
</reference>
<evidence type="ECO:0000313" key="3">
    <source>
        <dbReference type="Proteomes" id="UP000236161"/>
    </source>
</evidence>
<feature type="region of interest" description="Disordered" evidence="1">
    <location>
        <begin position="1"/>
        <end position="29"/>
    </location>
</feature>
<sequence>MGRLHRAGPARVRDQEERESEDCGSPQSRLVLSKKLRGPTRRTPNYDSLGTHSTELAACQSPDPRISQGEAEARRRVGSAAPLRSPDLLDAVSFFASEQLLFRCCHPNPSSCSLLIKEMEFQQIGSSRIIAE</sequence>
<protein>
    <submittedName>
        <fullName evidence="2">Uncharacterized protein</fullName>
    </submittedName>
</protein>
<gene>
    <name evidence="2" type="ORF">AXF42_Ash016494</name>
</gene>
<evidence type="ECO:0000256" key="1">
    <source>
        <dbReference type="SAM" id="MobiDB-lite"/>
    </source>
</evidence>
<dbReference type="EMBL" id="KZ451948">
    <property type="protein sequence ID" value="PKA59470.1"/>
    <property type="molecule type" value="Genomic_DNA"/>
</dbReference>
<evidence type="ECO:0000313" key="2">
    <source>
        <dbReference type="EMBL" id="PKA59470.1"/>
    </source>
</evidence>
<dbReference type="AlphaFoldDB" id="A0A2I0AVA1"/>
<proteinExistence type="predicted"/>
<organism evidence="2 3">
    <name type="scientific">Apostasia shenzhenica</name>
    <dbReference type="NCBI Taxonomy" id="1088818"/>
    <lineage>
        <taxon>Eukaryota</taxon>
        <taxon>Viridiplantae</taxon>
        <taxon>Streptophyta</taxon>
        <taxon>Embryophyta</taxon>
        <taxon>Tracheophyta</taxon>
        <taxon>Spermatophyta</taxon>
        <taxon>Magnoliopsida</taxon>
        <taxon>Liliopsida</taxon>
        <taxon>Asparagales</taxon>
        <taxon>Orchidaceae</taxon>
        <taxon>Apostasioideae</taxon>
        <taxon>Apostasia</taxon>
    </lineage>
</organism>
<accession>A0A2I0AVA1</accession>
<keyword evidence="3" id="KW-1185">Reference proteome</keyword>
<dbReference type="Proteomes" id="UP000236161">
    <property type="component" value="Unassembled WGS sequence"/>
</dbReference>